<reference evidence="1 2" key="1">
    <citation type="submission" date="2020-08" db="EMBL/GenBank/DDBJ databases">
        <title>Genomic Encyclopedia of Type Strains, Phase IV (KMG-IV): sequencing the most valuable type-strain genomes for metagenomic binning, comparative biology and taxonomic classification.</title>
        <authorList>
            <person name="Goeker M."/>
        </authorList>
    </citation>
    <scope>NUCLEOTIDE SEQUENCE [LARGE SCALE GENOMIC DNA]</scope>
    <source>
        <strain evidence="1 2">DSM 23240</strain>
    </source>
</reference>
<sequence>MAREITAYVSDDGAIHTSLYDAEFSDYTSLISGSVKEFLSDGDRKSEGGQSTIAINTICKWEEWKFKRYGIAASMFAPPSRASVPKIALRLEEKPKVLEPEKNFGPEVVRKPAYKKHIAVIGLLGAQCNKVEKEFLNEFKFTFIDADHALKIEGLKLAHKIVVMKKFVPHAITDKIHAMKMEPLLIRGGVTELIDALTNIYISTK</sequence>
<dbReference type="EMBL" id="JACHHQ010000005">
    <property type="protein sequence ID" value="MBB5200791.1"/>
    <property type="molecule type" value="Genomic_DNA"/>
</dbReference>
<name>A0A840RW54_9BURK</name>
<accession>A0A840RW54</accession>
<dbReference type="AlphaFoldDB" id="A0A840RW54"/>
<evidence type="ECO:0000313" key="2">
    <source>
        <dbReference type="Proteomes" id="UP000571084"/>
    </source>
</evidence>
<dbReference type="RefSeq" id="WP_168055754.1">
    <property type="nucleotide sequence ID" value="NZ_JAAOZT010000007.1"/>
</dbReference>
<proteinExistence type="predicted"/>
<evidence type="ECO:0000313" key="1">
    <source>
        <dbReference type="EMBL" id="MBB5200791.1"/>
    </source>
</evidence>
<organism evidence="1 2">
    <name type="scientific">Glaciimonas immobilis</name>
    <dbReference type="NCBI Taxonomy" id="728004"/>
    <lineage>
        <taxon>Bacteria</taxon>
        <taxon>Pseudomonadati</taxon>
        <taxon>Pseudomonadota</taxon>
        <taxon>Betaproteobacteria</taxon>
        <taxon>Burkholderiales</taxon>
        <taxon>Oxalobacteraceae</taxon>
        <taxon>Glaciimonas</taxon>
    </lineage>
</organism>
<comment type="caution">
    <text evidence="1">The sequence shown here is derived from an EMBL/GenBank/DDBJ whole genome shotgun (WGS) entry which is preliminary data.</text>
</comment>
<dbReference type="Proteomes" id="UP000571084">
    <property type="component" value="Unassembled WGS sequence"/>
</dbReference>
<keyword evidence="2" id="KW-1185">Reference proteome</keyword>
<protein>
    <submittedName>
        <fullName evidence="1">Uncharacterized protein</fullName>
    </submittedName>
</protein>
<gene>
    <name evidence="1" type="ORF">HNR39_002633</name>
</gene>